<feature type="compositionally biased region" description="Pro residues" evidence="1">
    <location>
        <begin position="138"/>
        <end position="151"/>
    </location>
</feature>
<sequence length="369" mass="40106">MSSPTIAATSQTNTKSPSNSQKSSPVKTKDETPIYQQSGKYYSKNGTVLRKEFYSTPALNGQVGDKKDVAIDVDIVDSKKTINDEDKSERGTQGYFTLPSKTKQKKSLELHDGYRTLTKIRPVATTVKPPMVINTSPTLPPPEHPPPPPPSTQVVKVDSSNIPNSPPSDYAKVERKTVPTSPPASSDSPLSPTSGVMSSFKPSDNAKLYASPESIHALGYRIPQKHGGSPLNGPIHDPINGITSVQVTKQKKSPTRANSMPPRPKPLLTSPPPSTPPPPPPPVEGQAMETYKVNGVKYTTYTTFRSPLTPDDNQFEGATPDIPEPDYSDPESDHHRRASTTTLEKKKKKSVSFVIDEGGLRKTSFWEAL</sequence>
<evidence type="ECO:0000256" key="1">
    <source>
        <dbReference type="SAM" id="MobiDB-lite"/>
    </source>
</evidence>
<proteinExistence type="predicted"/>
<gene>
    <name evidence="2" type="ORF">LSAA_9856</name>
</gene>
<dbReference type="AlphaFoldDB" id="A0A7R8CUQ4"/>
<name>A0A7R8CUQ4_LEPSM</name>
<feature type="compositionally biased region" description="Pro residues" evidence="1">
    <location>
        <begin position="261"/>
        <end position="283"/>
    </location>
</feature>
<feature type="region of interest" description="Disordered" evidence="1">
    <location>
        <begin position="304"/>
        <end position="349"/>
    </location>
</feature>
<feature type="region of interest" description="Disordered" evidence="1">
    <location>
        <begin position="1"/>
        <end position="39"/>
    </location>
</feature>
<evidence type="ECO:0000313" key="2">
    <source>
        <dbReference type="EMBL" id="CAF2938605.1"/>
    </source>
</evidence>
<feature type="compositionally biased region" description="Polar residues" evidence="1">
    <location>
        <begin position="1"/>
        <end position="26"/>
    </location>
</feature>
<dbReference type="EMBL" id="HG994584">
    <property type="protein sequence ID" value="CAF2938605.1"/>
    <property type="molecule type" value="Genomic_DNA"/>
</dbReference>
<feature type="region of interest" description="Disordered" evidence="1">
    <location>
        <begin position="128"/>
        <end position="206"/>
    </location>
</feature>
<dbReference type="Proteomes" id="UP000675881">
    <property type="component" value="Chromosome 5"/>
</dbReference>
<feature type="compositionally biased region" description="Basic and acidic residues" evidence="1">
    <location>
        <begin position="79"/>
        <end position="90"/>
    </location>
</feature>
<keyword evidence="3" id="KW-1185">Reference proteome</keyword>
<protein>
    <submittedName>
        <fullName evidence="2">SHANK</fullName>
    </submittedName>
</protein>
<feature type="region of interest" description="Disordered" evidence="1">
    <location>
        <begin position="79"/>
        <end position="110"/>
    </location>
</feature>
<dbReference type="OrthoDB" id="445896at2759"/>
<evidence type="ECO:0000313" key="3">
    <source>
        <dbReference type="Proteomes" id="UP000675881"/>
    </source>
</evidence>
<accession>A0A7R8CUQ4</accession>
<feature type="compositionally biased region" description="Low complexity" evidence="1">
    <location>
        <begin position="183"/>
        <end position="194"/>
    </location>
</feature>
<organism evidence="2 3">
    <name type="scientific">Lepeophtheirus salmonis</name>
    <name type="common">Salmon louse</name>
    <name type="synonym">Caligus salmonis</name>
    <dbReference type="NCBI Taxonomy" id="72036"/>
    <lineage>
        <taxon>Eukaryota</taxon>
        <taxon>Metazoa</taxon>
        <taxon>Ecdysozoa</taxon>
        <taxon>Arthropoda</taxon>
        <taxon>Crustacea</taxon>
        <taxon>Multicrustacea</taxon>
        <taxon>Hexanauplia</taxon>
        <taxon>Copepoda</taxon>
        <taxon>Siphonostomatoida</taxon>
        <taxon>Caligidae</taxon>
        <taxon>Lepeophtheirus</taxon>
    </lineage>
</organism>
<feature type="region of interest" description="Disordered" evidence="1">
    <location>
        <begin position="222"/>
        <end position="286"/>
    </location>
</feature>
<reference evidence="2" key="1">
    <citation type="submission" date="2021-02" db="EMBL/GenBank/DDBJ databases">
        <authorList>
            <person name="Bekaert M."/>
        </authorList>
    </citation>
    <scope>NUCLEOTIDE SEQUENCE</scope>
    <source>
        <strain evidence="2">IoA-00</strain>
    </source>
</reference>